<organism evidence="3 4">
    <name type="scientific">Rotaria socialis</name>
    <dbReference type="NCBI Taxonomy" id="392032"/>
    <lineage>
        <taxon>Eukaryota</taxon>
        <taxon>Metazoa</taxon>
        <taxon>Spiralia</taxon>
        <taxon>Gnathifera</taxon>
        <taxon>Rotifera</taxon>
        <taxon>Eurotatoria</taxon>
        <taxon>Bdelloidea</taxon>
        <taxon>Philodinida</taxon>
        <taxon>Philodinidae</taxon>
        <taxon>Rotaria</taxon>
    </lineage>
</organism>
<evidence type="ECO:0000313" key="3">
    <source>
        <dbReference type="EMBL" id="CAF3360282.1"/>
    </source>
</evidence>
<feature type="coiled-coil region" evidence="1">
    <location>
        <begin position="252"/>
        <end position="286"/>
    </location>
</feature>
<protein>
    <submittedName>
        <fullName evidence="3">Uncharacterized protein</fullName>
    </submittedName>
</protein>
<sequence>MPRVAECYTLDGVSVSSTFDADDNMSDDLDDCPNPEANKKSKSINTIAFQNVQSNMTEEINIPPVTPTQTTASRDLHSVSTCTNTKVHCRAGQSMFSNENHCSDPHLFVERSGSFIGADDEDNRALNNRLPLTQNPIEYDENQLSLTMNHATSHVANTSRNHELLKSRNNLLSRSNADKNTNLCVSKSTITLSTPNVGDNRTNCNLSQCTNSFNIDRSIIRLSDLSNNSRENRPTNTPIHIRTVDILSSIEYRELERKNRDLSNKNGVLKEALKKVQKERKKMETTHMLKPRESFWNELNFFMDSCNNVYQGDGRTMDNIAGELGLNPLILQQVQREADKADKVAMNIWRKLCPTRADQLYVNSIKNVPTSTLQNIYTLARLSFPKGNLNYKKMRNDIAASLRQGHFNSKGTTNTSFIDSETQQNDQSDDEHEIVVSGETSAHSKSSFQARNSIDHIIDDDDEDDDEEEELKHEWDYMENIDQM</sequence>
<dbReference type="Proteomes" id="UP000663872">
    <property type="component" value="Unassembled WGS sequence"/>
</dbReference>
<evidence type="ECO:0000256" key="2">
    <source>
        <dbReference type="SAM" id="MobiDB-lite"/>
    </source>
</evidence>
<feature type="region of interest" description="Disordered" evidence="2">
    <location>
        <begin position="405"/>
        <end position="484"/>
    </location>
</feature>
<feature type="compositionally biased region" description="Polar residues" evidence="2">
    <location>
        <begin position="438"/>
        <end position="452"/>
    </location>
</feature>
<accession>A0A817WWJ2</accession>
<name>A0A817WWJ2_9BILA</name>
<gene>
    <name evidence="3" type="ORF">GRG538_LOCUS6359</name>
</gene>
<proteinExistence type="predicted"/>
<reference evidence="3" key="1">
    <citation type="submission" date="2021-02" db="EMBL/GenBank/DDBJ databases">
        <authorList>
            <person name="Nowell W R."/>
        </authorList>
    </citation>
    <scope>NUCLEOTIDE SEQUENCE</scope>
</reference>
<feature type="compositionally biased region" description="Acidic residues" evidence="2">
    <location>
        <begin position="458"/>
        <end position="469"/>
    </location>
</feature>
<evidence type="ECO:0000313" key="4">
    <source>
        <dbReference type="Proteomes" id="UP000663872"/>
    </source>
</evidence>
<comment type="caution">
    <text evidence="3">The sequence shown here is derived from an EMBL/GenBank/DDBJ whole genome shotgun (WGS) entry which is preliminary data.</text>
</comment>
<dbReference type="AlphaFoldDB" id="A0A817WWJ2"/>
<dbReference type="EMBL" id="CAJNYT010000651">
    <property type="protein sequence ID" value="CAF3360282.1"/>
    <property type="molecule type" value="Genomic_DNA"/>
</dbReference>
<evidence type="ECO:0000256" key="1">
    <source>
        <dbReference type="SAM" id="Coils"/>
    </source>
</evidence>
<feature type="compositionally biased region" description="Polar residues" evidence="2">
    <location>
        <begin position="406"/>
        <end position="426"/>
    </location>
</feature>
<keyword evidence="1" id="KW-0175">Coiled coil</keyword>